<dbReference type="GO" id="GO:0004497">
    <property type="term" value="F:monooxygenase activity"/>
    <property type="evidence" value="ECO:0007669"/>
    <property type="project" value="UniProtKB-KW"/>
</dbReference>
<dbReference type="EMBL" id="SPNV01000109">
    <property type="protein sequence ID" value="KAF5861101.1"/>
    <property type="molecule type" value="Genomic_DNA"/>
</dbReference>
<evidence type="ECO:0000256" key="5">
    <source>
        <dbReference type="ARBA" id="ARBA00023002"/>
    </source>
</evidence>
<dbReference type="GO" id="GO:0005506">
    <property type="term" value="F:iron ion binding"/>
    <property type="evidence" value="ECO:0007669"/>
    <property type="project" value="InterPro"/>
</dbReference>
<dbReference type="GO" id="GO:0016705">
    <property type="term" value="F:oxidoreductase activity, acting on paired donors, with incorporation or reduction of molecular oxygen"/>
    <property type="evidence" value="ECO:0007669"/>
    <property type="project" value="InterPro"/>
</dbReference>
<evidence type="ECO:0008006" key="10">
    <source>
        <dbReference type="Google" id="ProtNLM"/>
    </source>
</evidence>
<organism evidence="8 9">
    <name type="scientific">Petromyces alliaceus</name>
    <name type="common">Aspergillus alliaceus</name>
    <dbReference type="NCBI Taxonomy" id="209559"/>
    <lineage>
        <taxon>Eukaryota</taxon>
        <taxon>Fungi</taxon>
        <taxon>Dikarya</taxon>
        <taxon>Ascomycota</taxon>
        <taxon>Pezizomycotina</taxon>
        <taxon>Eurotiomycetes</taxon>
        <taxon>Eurotiomycetidae</taxon>
        <taxon>Eurotiales</taxon>
        <taxon>Aspergillaceae</taxon>
        <taxon>Aspergillus</taxon>
        <taxon>Aspergillus subgen. Circumdati</taxon>
    </lineage>
</organism>
<keyword evidence="3" id="KW-0349">Heme</keyword>
<dbReference type="Gene3D" id="1.10.630.10">
    <property type="entry name" value="Cytochrome P450"/>
    <property type="match status" value="1"/>
</dbReference>
<protein>
    <recommendedName>
        <fullName evidence="10">Cytochrome P450</fullName>
    </recommendedName>
</protein>
<name>A0A8H6A3D7_PETAA</name>
<evidence type="ECO:0000256" key="3">
    <source>
        <dbReference type="ARBA" id="ARBA00022617"/>
    </source>
</evidence>
<proteinExistence type="inferred from homology"/>
<keyword evidence="4" id="KW-0479">Metal-binding</keyword>
<evidence type="ECO:0000313" key="9">
    <source>
        <dbReference type="Proteomes" id="UP000541154"/>
    </source>
</evidence>
<evidence type="ECO:0000256" key="1">
    <source>
        <dbReference type="ARBA" id="ARBA00001971"/>
    </source>
</evidence>
<dbReference type="InterPro" id="IPR036396">
    <property type="entry name" value="Cyt_P450_sf"/>
</dbReference>
<keyword evidence="9" id="KW-1185">Reference proteome</keyword>
<dbReference type="InterPro" id="IPR050121">
    <property type="entry name" value="Cytochrome_P450_monoxygenase"/>
</dbReference>
<comment type="similarity">
    <text evidence="2">Belongs to the cytochrome P450 family.</text>
</comment>
<dbReference type="Proteomes" id="UP000541154">
    <property type="component" value="Unassembled WGS sequence"/>
</dbReference>
<evidence type="ECO:0000256" key="6">
    <source>
        <dbReference type="ARBA" id="ARBA00023004"/>
    </source>
</evidence>
<dbReference type="PANTHER" id="PTHR24305:SF230">
    <property type="entry name" value="P450, PUTATIVE (EUROFUNG)-RELATED"/>
    <property type="match status" value="1"/>
</dbReference>
<dbReference type="PANTHER" id="PTHR24305">
    <property type="entry name" value="CYTOCHROME P450"/>
    <property type="match status" value="1"/>
</dbReference>
<dbReference type="AlphaFoldDB" id="A0A8H6A3D7"/>
<evidence type="ECO:0000313" key="8">
    <source>
        <dbReference type="EMBL" id="KAF5861101.1"/>
    </source>
</evidence>
<sequence length="227" mass="25704">MRIIAVSAGPWLTHSLQKACNLKNPLFKNMPTFDRKTEDCCHLNGTRSRHGKVVQLDYIDIIGDLAFGEPFGGLESSQYHYWVSTIFLAIRGVALVQFKDAYPLLFRALSLFVTSKRLMKARQRQIEYSRATIQKRLRNGVQRECADFIDSVLRHRGEPDREITTQELEANSNVLVIAGSETTAALLSGITYWLLRTPHAMRNLAQEIRSTLKTKHDITVTSTASLP</sequence>
<keyword evidence="6" id="KW-0408">Iron</keyword>
<evidence type="ECO:0000256" key="7">
    <source>
        <dbReference type="ARBA" id="ARBA00023033"/>
    </source>
</evidence>
<keyword evidence="7" id="KW-0503">Monooxygenase</keyword>
<dbReference type="SUPFAM" id="SSF48264">
    <property type="entry name" value="Cytochrome P450"/>
    <property type="match status" value="1"/>
</dbReference>
<dbReference type="GO" id="GO:0020037">
    <property type="term" value="F:heme binding"/>
    <property type="evidence" value="ECO:0007669"/>
    <property type="project" value="InterPro"/>
</dbReference>
<accession>A0A8H6A3D7</accession>
<dbReference type="InterPro" id="IPR001128">
    <property type="entry name" value="Cyt_P450"/>
</dbReference>
<gene>
    <name evidence="8" type="ORF">ETB97_000612</name>
</gene>
<comment type="cofactor">
    <cofactor evidence="1">
        <name>heme</name>
        <dbReference type="ChEBI" id="CHEBI:30413"/>
    </cofactor>
</comment>
<comment type="caution">
    <text evidence="8">The sequence shown here is derived from an EMBL/GenBank/DDBJ whole genome shotgun (WGS) entry which is preliminary data.</text>
</comment>
<reference evidence="8 9" key="1">
    <citation type="submission" date="2019-04" db="EMBL/GenBank/DDBJ databases">
        <title>Aspergillus burnettii sp. nov., novel species from soil in southeast Queensland.</title>
        <authorList>
            <person name="Gilchrist C.L.M."/>
            <person name="Pitt J.I."/>
            <person name="Lange L."/>
            <person name="Lacey H.J."/>
            <person name="Vuong D."/>
            <person name="Midgley D.J."/>
            <person name="Greenfield P."/>
            <person name="Bradbury M."/>
            <person name="Lacey E."/>
            <person name="Busk P.K."/>
            <person name="Pilgaard B."/>
            <person name="Chooi Y.H."/>
            <person name="Piggott A.M."/>
        </authorList>
    </citation>
    <scope>NUCLEOTIDE SEQUENCE [LARGE SCALE GENOMIC DNA]</scope>
    <source>
        <strain evidence="8 9">FRR 5400</strain>
    </source>
</reference>
<keyword evidence="5" id="KW-0560">Oxidoreductase</keyword>
<evidence type="ECO:0000256" key="4">
    <source>
        <dbReference type="ARBA" id="ARBA00022723"/>
    </source>
</evidence>
<evidence type="ECO:0000256" key="2">
    <source>
        <dbReference type="ARBA" id="ARBA00010617"/>
    </source>
</evidence>
<dbReference type="Pfam" id="PF00067">
    <property type="entry name" value="p450"/>
    <property type="match status" value="1"/>
</dbReference>